<dbReference type="SUPFAM" id="SSF49464">
    <property type="entry name" value="Carboxypeptidase regulatory domain-like"/>
    <property type="match status" value="1"/>
</dbReference>
<evidence type="ECO:0000259" key="6">
    <source>
        <dbReference type="Pfam" id="PF14905"/>
    </source>
</evidence>
<evidence type="ECO:0000256" key="2">
    <source>
        <dbReference type="ARBA" id="ARBA00023136"/>
    </source>
</evidence>
<feature type="domain" description="Outer membrane protein beta-barrel" evidence="6">
    <location>
        <begin position="384"/>
        <end position="788"/>
    </location>
</feature>
<keyword evidence="2" id="KW-0472">Membrane</keyword>
<evidence type="ECO:0000256" key="5">
    <source>
        <dbReference type="SAM" id="SignalP"/>
    </source>
</evidence>
<feature type="chain" id="PRO_5005210806" description="Outer membrane protein beta-barrel domain-containing protein" evidence="5">
    <location>
        <begin position="24"/>
        <end position="814"/>
    </location>
</feature>
<keyword evidence="3" id="KW-0998">Cell outer membrane</keyword>
<dbReference type="KEGG" id="ruf:TH63_06860"/>
<dbReference type="PANTHER" id="PTHR40980:SF4">
    <property type="entry name" value="TONB-DEPENDENT RECEPTOR-LIKE BETA-BARREL DOMAIN-CONTAINING PROTEIN"/>
    <property type="match status" value="1"/>
</dbReference>
<name>A0A0H4VI61_9BACT</name>
<evidence type="ECO:0000313" key="8">
    <source>
        <dbReference type="Proteomes" id="UP000036458"/>
    </source>
</evidence>
<comment type="subcellular location">
    <subcellularLocation>
        <location evidence="1">Cell outer membrane</location>
    </subcellularLocation>
</comment>
<evidence type="ECO:0000313" key="7">
    <source>
        <dbReference type="EMBL" id="AKQ45420.1"/>
    </source>
</evidence>
<evidence type="ECO:0000256" key="4">
    <source>
        <dbReference type="SAM" id="MobiDB-lite"/>
    </source>
</evidence>
<protein>
    <recommendedName>
        <fullName evidence="6">Outer membrane protein beta-barrel domain-containing protein</fullName>
    </recommendedName>
</protein>
<dbReference type="InterPro" id="IPR008969">
    <property type="entry name" value="CarboxyPept-like_regulatory"/>
</dbReference>
<feature type="signal peptide" evidence="5">
    <location>
        <begin position="1"/>
        <end position="23"/>
    </location>
</feature>
<dbReference type="RefSeq" id="WP_048920296.1">
    <property type="nucleotide sequence ID" value="NZ_CP010777.1"/>
</dbReference>
<dbReference type="Pfam" id="PF14905">
    <property type="entry name" value="OMP_b-brl_3"/>
    <property type="match status" value="1"/>
</dbReference>
<keyword evidence="5" id="KW-0732">Signal</keyword>
<dbReference type="AlphaFoldDB" id="A0A0H4VI61"/>
<dbReference type="Gene3D" id="2.60.40.1120">
    <property type="entry name" value="Carboxypeptidase-like, regulatory domain"/>
    <property type="match status" value="1"/>
</dbReference>
<dbReference type="Pfam" id="PF13620">
    <property type="entry name" value="CarboxypepD_reg"/>
    <property type="match status" value="1"/>
</dbReference>
<feature type="region of interest" description="Disordered" evidence="4">
    <location>
        <begin position="296"/>
        <end position="317"/>
    </location>
</feature>
<dbReference type="PATRIC" id="fig|1379910.4.peg.1498"/>
<keyword evidence="8" id="KW-1185">Reference proteome</keyword>
<proteinExistence type="predicted"/>
<dbReference type="EMBL" id="CP010777">
    <property type="protein sequence ID" value="AKQ45420.1"/>
    <property type="molecule type" value="Genomic_DNA"/>
</dbReference>
<sequence length="814" mass="90015">MKNLYNFLLLLAALAFLTQAALAQTPGSLTGLVVDEKGQPMSYGTVALMKASDATLLTGTAIDLEGKFSLKAPASGKYFLRVSAMSYANQDLPAFEVTASPFSRDFGKVALKQDAKVLKEVTVHNLRPSVDVQADKMVVSVEGTAMAAGNTAYDVLAKSPGVWVDQDGNIQLNGKQGVKVMVDGKLTYLDGKQLQTMLQGMPADNLKNLEIIANPSAKFDAEGTAGIININLKKNTLTGLNGSVYGGYSYNSKSGANGGVNLNLKQGKWNSFGTIDLAQRPRKRTFSMDRTFTREGQNATLTQSGKEEGESFSPSARFGTDYDLNKNHSVGATVSLNQSRSNSGVNTTSTLFDPRETGAIFNQTGTHNKGKFSNVTLNAHYVGKLDTLGSTLSGDVDVARITEDNFSDFLNDKTFLSGKAAEQEYFENENPTSYQIYAAKVDYSRPFPSIKGKLELGAKASYVESDNQIDFYIFENGRKVRDTKRAADHFIYDENIYAAYSNFSASLSPKFTLQAGLRAEYTDSKGNSIPNQKVTPRSYLDFFPSVFVQQKVSDNYTVGYNYSRRIYRPRYSNLNPFRFYIDANTYAEGNPYLKPEYTQSFQVTQTFKKNYNLILGYAYTKDDISEVPSFYPEENKMIFKQSNVESEVINATAVVPVTITSKWNMNNNVTVARQSYTTLVLDGSKIQNAQTMLSAQINNNILLPKNFKLEVNGTYRSKGVFNVYTTKAAGWVDVAVKRSFLSDKLEANLAVTDIFRSNKMQGTSAVNGNQNVIDMYNYGRGVRVNLRYRFNKGEKFEVKKRSNSLDELNRAGGN</sequence>
<dbReference type="OrthoDB" id="905812at2"/>
<dbReference type="Gene3D" id="2.170.130.10">
    <property type="entry name" value="TonB-dependent receptor, plug domain"/>
    <property type="match status" value="1"/>
</dbReference>
<dbReference type="STRING" id="1379910.TH63_06860"/>
<dbReference type="PANTHER" id="PTHR40980">
    <property type="entry name" value="PLUG DOMAIN-CONTAINING PROTEIN"/>
    <property type="match status" value="1"/>
</dbReference>
<organism evidence="7 8">
    <name type="scientific">Rufibacter radiotolerans</name>
    <dbReference type="NCBI Taxonomy" id="1379910"/>
    <lineage>
        <taxon>Bacteria</taxon>
        <taxon>Pseudomonadati</taxon>
        <taxon>Bacteroidota</taxon>
        <taxon>Cytophagia</taxon>
        <taxon>Cytophagales</taxon>
        <taxon>Hymenobacteraceae</taxon>
        <taxon>Rufibacter</taxon>
    </lineage>
</organism>
<evidence type="ECO:0000256" key="1">
    <source>
        <dbReference type="ARBA" id="ARBA00004442"/>
    </source>
</evidence>
<dbReference type="Gene3D" id="2.40.170.20">
    <property type="entry name" value="TonB-dependent receptor, beta-barrel domain"/>
    <property type="match status" value="1"/>
</dbReference>
<evidence type="ECO:0000256" key="3">
    <source>
        <dbReference type="ARBA" id="ARBA00023237"/>
    </source>
</evidence>
<reference evidence="7 8" key="1">
    <citation type="submission" date="2015-01" db="EMBL/GenBank/DDBJ databases">
        <title>Rufibacter sp./DG31D/ whole genome sequencing.</title>
        <authorList>
            <person name="Kim M.K."/>
            <person name="Srinivasan S."/>
            <person name="Lee J.-J."/>
        </authorList>
    </citation>
    <scope>NUCLEOTIDE SEQUENCE [LARGE SCALE GENOMIC DNA]</scope>
    <source>
        <strain evidence="7 8">DG31D</strain>
    </source>
</reference>
<dbReference type="InterPro" id="IPR036942">
    <property type="entry name" value="Beta-barrel_TonB_sf"/>
</dbReference>
<dbReference type="InterPro" id="IPR041700">
    <property type="entry name" value="OMP_b-brl_3"/>
</dbReference>
<accession>A0A0H4VI61</accession>
<dbReference type="GO" id="GO:0009279">
    <property type="term" value="C:cell outer membrane"/>
    <property type="evidence" value="ECO:0007669"/>
    <property type="project" value="UniProtKB-SubCell"/>
</dbReference>
<gene>
    <name evidence="7" type="ORF">TH63_06860</name>
</gene>
<dbReference type="InterPro" id="IPR037066">
    <property type="entry name" value="Plug_dom_sf"/>
</dbReference>
<dbReference type="SUPFAM" id="SSF56935">
    <property type="entry name" value="Porins"/>
    <property type="match status" value="1"/>
</dbReference>
<dbReference type="Proteomes" id="UP000036458">
    <property type="component" value="Chromosome"/>
</dbReference>